<keyword evidence="1" id="KW-0732">Signal</keyword>
<proteinExistence type="predicted"/>
<gene>
    <name evidence="2" type="ORF">JJ842_01880</name>
</gene>
<dbReference type="EMBL" id="JAEPLN010000001">
    <property type="protein sequence ID" value="MBO6970662.1"/>
    <property type="molecule type" value="Genomic_DNA"/>
</dbReference>
<reference evidence="2" key="1">
    <citation type="journal article" date="2021" name="Front. Mar. Sci.">
        <title>Genomes of Diverse Isolates of Prochlorococcus High-Light-Adapted Clade II in the Western Pacific Ocean.</title>
        <authorList>
            <person name="Yan W."/>
            <person name="Feng X."/>
            <person name="Zhang W."/>
            <person name="Nawaz M.Z."/>
            <person name="Luo T."/>
            <person name="Zhang R."/>
            <person name="Jiao N."/>
        </authorList>
    </citation>
    <scope>NUCLEOTIDE SEQUENCE</scope>
    <source>
        <strain evidence="2">CUG1433</strain>
    </source>
</reference>
<feature type="signal peptide" evidence="1">
    <location>
        <begin position="1"/>
        <end position="24"/>
    </location>
</feature>
<sequence>MKLFIFKNFVLCLISIMYPIQVYADTATNVYLNDFYSKSNEASQILREIENDLKEGSRKKVCSRQRSAARLGLLANESLIKAFEIEGAQPPMRAIKASKKRWETILNEC</sequence>
<comment type="caution">
    <text evidence="2">The sequence shown here is derived from an EMBL/GenBank/DDBJ whole genome shotgun (WGS) entry which is preliminary data.</text>
</comment>
<name>A0A9D9BVI3_PROMR</name>
<feature type="chain" id="PRO_5038996877" evidence="1">
    <location>
        <begin position="25"/>
        <end position="109"/>
    </location>
</feature>
<organism evidence="2 3">
    <name type="scientific">Prochlorococcus marinus CUG1433</name>
    <dbReference type="NCBI Taxonomy" id="2774506"/>
    <lineage>
        <taxon>Bacteria</taxon>
        <taxon>Bacillati</taxon>
        <taxon>Cyanobacteriota</taxon>
        <taxon>Cyanophyceae</taxon>
        <taxon>Synechococcales</taxon>
        <taxon>Prochlorococcaceae</taxon>
        <taxon>Prochlorococcus</taxon>
    </lineage>
</organism>
<dbReference type="Proteomes" id="UP000668060">
    <property type="component" value="Unassembled WGS sequence"/>
</dbReference>
<evidence type="ECO:0000313" key="2">
    <source>
        <dbReference type="EMBL" id="MBO6970662.1"/>
    </source>
</evidence>
<evidence type="ECO:0000256" key="1">
    <source>
        <dbReference type="SAM" id="SignalP"/>
    </source>
</evidence>
<accession>A0A9D9BVI3</accession>
<dbReference type="AlphaFoldDB" id="A0A9D9BVI3"/>
<protein>
    <submittedName>
        <fullName evidence="2">Uncharacterized protein</fullName>
    </submittedName>
</protein>
<evidence type="ECO:0000313" key="3">
    <source>
        <dbReference type="Proteomes" id="UP000668060"/>
    </source>
</evidence>